<evidence type="ECO:0000259" key="1">
    <source>
        <dbReference type="Pfam" id="PF13383"/>
    </source>
</evidence>
<reference evidence="2" key="1">
    <citation type="submission" date="2021-02" db="EMBL/GenBank/DDBJ databases">
        <authorList>
            <person name="Nowell W R."/>
        </authorList>
    </citation>
    <scope>NUCLEOTIDE SEQUENCE</scope>
</reference>
<dbReference type="EMBL" id="CAJNOK010039177">
    <property type="protein sequence ID" value="CAF1543066.1"/>
    <property type="molecule type" value="Genomic_DNA"/>
</dbReference>
<evidence type="ECO:0000313" key="5">
    <source>
        <dbReference type="EMBL" id="CAF4331719.1"/>
    </source>
</evidence>
<dbReference type="PANTHER" id="PTHR32026">
    <property type="entry name" value="METHYLTRANSFERASE-LIKE PROTEIN 24"/>
    <property type="match status" value="1"/>
</dbReference>
<comment type="caution">
    <text evidence="2">The sequence shown here is derived from an EMBL/GenBank/DDBJ whole genome shotgun (WGS) entry which is preliminary data.</text>
</comment>
<accession>A0A814R756</accession>
<dbReference type="PANTHER" id="PTHR32026:SF27">
    <property type="entry name" value="METHYLTRANSFERASE FKBM DOMAIN-CONTAINING PROTEIN-RELATED"/>
    <property type="match status" value="1"/>
</dbReference>
<evidence type="ECO:0000313" key="3">
    <source>
        <dbReference type="EMBL" id="CAF1543066.1"/>
    </source>
</evidence>
<dbReference type="EMBL" id="CAJNOQ010006287">
    <property type="protein sequence ID" value="CAF1129925.1"/>
    <property type="molecule type" value="Genomic_DNA"/>
</dbReference>
<dbReference type="OrthoDB" id="10006218at2759"/>
<feature type="domain" description="Methyltransferase" evidence="1">
    <location>
        <begin position="1"/>
        <end position="161"/>
    </location>
</feature>
<dbReference type="InterPro" id="IPR029063">
    <property type="entry name" value="SAM-dependent_MTases_sf"/>
</dbReference>
<sequence length="183" mass="21566">VCDPYRLEKKSLCLVYSFGSSNEFSFEEHLKSLLQQCEIHTFDKDKFKCPTDTCTYHQDLIGGGKNGTKNIKMIMTELGHSKRELDIVKIDIEGSEYPLFNSWFRSSTINIYPRQILFEIHKYSNDNKATHELFELFRNNGYVIFYKDPNLEYPKIASEYSMLRLTKTFTTEHVKNMTLKKNM</sequence>
<dbReference type="Proteomes" id="UP000682733">
    <property type="component" value="Unassembled WGS sequence"/>
</dbReference>
<dbReference type="Pfam" id="PF13383">
    <property type="entry name" value="Methyltransf_22"/>
    <property type="match status" value="1"/>
</dbReference>
<gene>
    <name evidence="2" type="ORF">GPM918_LOCUS20138</name>
    <name evidence="3" type="ORF">OVA965_LOCUS38882</name>
    <name evidence="4" type="ORF">SRO942_LOCUS20135</name>
    <name evidence="5" type="ORF">TMI583_LOCUS40111</name>
</gene>
<name>A0A814R756_9BILA</name>
<dbReference type="Proteomes" id="UP000663829">
    <property type="component" value="Unassembled WGS sequence"/>
</dbReference>
<keyword evidence="6" id="KW-1185">Reference proteome</keyword>
<organism evidence="2 6">
    <name type="scientific">Didymodactylos carnosus</name>
    <dbReference type="NCBI Taxonomy" id="1234261"/>
    <lineage>
        <taxon>Eukaryota</taxon>
        <taxon>Metazoa</taxon>
        <taxon>Spiralia</taxon>
        <taxon>Gnathifera</taxon>
        <taxon>Rotifera</taxon>
        <taxon>Eurotatoria</taxon>
        <taxon>Bdelloidea</taxon>
        <taxon>Philodinida</taxon>
        <taxon>Philodinidae</taxon>
        <taxon>Didymodactylos</taxon>
    </lineage>
</organism>
<dbReference type="EMBL" id="CAJOBC010006287">
    <property type="protein sequence ID" value="CAF3893656.1"/>
    <property type="molecule type" value="Genomic_DNA"/>
</dbReference>
<dbReference type="Proteomes" id="UP000681722">
    <property type="component" value="Unassembled WGS sequence"/>
</dbReference>
<proteinExistence type="predicted"/>
<dbReference type="InterPro" id="IPR026913">
    <property type="entry name" value="METTL24"/>
</dbReference>
<dbReference type="InterPro" id="IPR025714">
    <property type="entry name" value="Methyltranfer_dom"/>
</dbReference>
<dbReference type="EMBL" id="CAJOBA010061536">
    <property type="protein sequence ID" value="CAF4331719.1"/>
    <property type="molecule type" value="Genomic_DNA"/>
</dbReference>
<evidence type="ECO:0000313" key="4">
    <source>
        <dbReference type="EMBL" id="CAF3893656.1"/>
    </source>
</evidence>
<dbReference type="Proteomes" id="UP000677228">
    <property type="component" value="Unassembled WGS sequence"/>
</dbReference>
<dbReference type="SUPFAM" id="SSF53335">
    <property type="entry name" value="S-adenosyl-L-methionine-dependent methyltransferases"/>
    <property type="match status" value="1"/>
</dbReference>
<protein>
    <recommendedName>
        <fullName evidence="1">Methyltransferase domain-containing protein</fullName>
    </recommendedName>
</protein>
<evidence type="ECO:0000313" key="2">
    <source>
        <dbReference type="EMBL" id="CAF1129925.1"/>
    </source>
</evidence>
<evidence type="ECO:0000313" key="6">
    <source>
        <dbReference type="Proteomes" id="UP000663829"/>
    </source>
</evidence>
<dbReference type="AlphaFoldDB" id="A0A814R756"/>
<feature type="non-terminal residue" evidence="2">
    <location>
        <position position="1"/>
    </location>
</feature>